<geneLocation type="plasmid" evidence="2">
    <name>pRGFK1138</name>
</geneLocation>
<proteinExistence type="predicted"/>
<reference evidence="2" key="1">
    <citation type="submission" date="2015-06" db="EMBL/GenBank/DDBJ databases">
        <authorList>
            <person name="Joergensen T."/>
        </authorList>
    </citation>
    <scope>NUCLEOTIDE SEQUENCE</scope>
    <source>
        <plasmid evidence="2">pRGFK1138</plasmid>
    </source>
</reference>
<accession>A0A0H5QL99</accession>
<keyword evidence="2" id="KW-0614">Plasmid</keyword>
<dbReference type="CDD" id="cd21631">
    <property type="entry name" value="RHH_CopG_NikR-like"/>
    <property type="match status" value="1"/>
</dbReference>
<reference evidence="2" key="2">
    <citation type="submission" date="2015-07" db="EMBL/GenBank/DDBJ databases">
        <title>Plasmids, circular viruses and viroids from rat gut.</title>
        <authorList>
            <person name="Jorgensen T.J."/>
            <person name="Hansen M.A."/>
            <person name="Xu Z."/>
            <person name="Tabak M.A."/>
            <person name="Sorensen S.J."/>
            <person name="Hansen L.H."/>
        </authorList>
    </citation>
    <scope>NUCLEOTIDE SEQUENCE</scope>
    <source>
        <plasmid evidence="2">pRGFK1138</plasmid>
    </source>
</reference>
<evidence type="ECO:0000313" key="2">
    <source>
        <dbReference type="EMBL" id="CRY96552.1"/>
    </source>
</evidence>
<dbReference type="AlphaFoldDB" id="A0A0H5QL99"/>
<feature type="compositionally biased region" description="Basic residues" evidence="1">
    <location>
        <begin position="134"/>
        <end position="144"/>
    </location>
</feature>
<evidence type="ECO:0000256" key="1">
    <source>
        <dbReference type="SAM" id="MobiDB-lite"/>
    </source>
</evidence>
<protein>
    <submittedName>
        <fullName evidence="2">Uncharacterized protein</fullName>
    </submittedName>
</protein>
<dbReference type="EMBL" id="LN853718">
    <property type="protein sequence ID" value="CRY96552.1"/>
    <property type="molecule type" value="Genomic_DNA"/>
</dbReference>
<organism evidence="2">
    <name type="scientific">uncultured prokaryote</name>
    <dbReference type="NCBI Taxonomy" id="198431"/>
    <lineage>
        <taxon>unclassified sequences</taxon>
        <taxon>environmental samples</taxon>
    </lineage>
</organism>
<sequence length="144" mass="15557">MPTSNPRITITLEPSQSARLKRLSELSGNSQASFISELIGSSMPVVDRLIRLMEAANEVRSGLTDDLVADMEASQARVEAQLGLALDDFDSNTSVLLDMAESVKRRKVARGMRSVPPATSPAPRPTPISNRGVRSTKKPSRTVP</sequence>
<name>A0A0H5QL99_9ZZZZ</name>
<feature type="region of interest" description="Disordered" evidence="1">
    <location>
        <begin position="106"/>
        <end position="144"/>
    </location>
</feature>